<comment type="caution">
    <text evidence="6">The sequence shown here is derived from an EMBL/GenBank/DDBJ whole genome shotgun (WGS) entry which is preliminary data.</text>
</comment>
<feature type="compositionally biased region" description="Basic and acidic residues" evidence="3">
    <location>
        <begin position="696"/>
        <end position="708"/>
    </location>
</feature>
<name>A0A5M3M8I2_CONPW</name>
<dbReference type="InterPro" id="IPR036372">
    <property type="entry name" value="BEACH_dom_sf"/>
</dbReference>
<evidence type="ECO:0000259" key="5">
    <source>
        <dbReference type="PROSITE" id="PS51783"/>
    </source>
</evidence>
<dbReference type="OrthoDB" id="26681at2759"/>
<dbReference type="Pfam" id="PF23295">
    <property type="entry name" value="Arm_4"/>
    <property type="match status" value="1"/>
</dbReference>
<dbReference type="PROSITE" id="PS50197">
    <property type="entry name" value="BEACH"/>
    <property type="match status" value="1"/>
</dbReference>
<dbReference type="RefSeq" id="XP_007774246.1">
    <property type="nucleotide sequence ID" value="XM_007776056.1"/>
</dbReference>
<feature type="domain" description="BEACH" evidence="4">
    <location>
        <begin position="1542"/>
        <end position="1831"/>
    </location>
</feature>
<evidence type="ECO:0000256" key="1">
    <source>
        <dbReference type="ARBA" id="ARBA00022574"/>
    </source>
</evidence>
<dbReference type="SUPFAM" id="SSF50978">
    <property type="entry name" value="WD40 repeat-like"/>
    <property type="match status" value="1"/>
</dbReference>
<keyword evidence="2" id="KW-0677">Repeat</keyword>
<evidence type="ECO:0000313" key="6">
    <source>
        <dbReference type="EMBL" id="EIW75538.1"/>
    </source>
</evidence>
<evidence type="ECO:0000259" key="4">
    <source>
        <dbReference type="PROSITE" id="PS50197"/>
    </source>
</evidence>
<proteinExistence type="predicted"/>
<dbReference type="Pfam" id="PF13385">
    <property type="entry name" value="Laminin_G_3"/>
    <property type="match status" value="1"/>
</dbReference>
<feature type="compositionally biased region" description="Basic and acidic residues" evidence="3">
    <location>
        <begin position="317"/>
        <end position="330"/>
    </location>
</feature>
<dbReference type="Gene3D" id="2.130.10.10">
    <property type="entry name" value="YVTN repeat-like/Quinoprotein amine dehydrogenase"/>
    <property type="match status" value="1"/>
</dbReference>
<dbReference type="PROSITE" id="PS51783">
    <property type="entry name" value="PH_BEACH"/>
    <property type="match status" value="1"/>
</dbReference>
<dbReference type="Gene3D" id="2.30.29.30">
    <property type="entry name" value="Pleckstrin-homology domain (PH domain)/Phosphotyrosine-binding domain (PTB)"/>
    <property type="match status" value="1"/>
</dbReference>
<feature type="region of interest" description="Disordered" evidence="3">
    <location>
        <begin position="1"/>
        <end position="54"/>
    </location>
</feature>
<dbReference type="SUPFAM" id="SSF49899">
    <property type="entry name" value="Concanavalin A-like lectins/glucanases"/>
    <property type="match status" value="1"/>
</dbReference>
<feature type="region of interest" description="Disordered" evidence="3">
    <location>
        <begin position="310"/>
        <end position="330"/>
    </location>
</feature>
<dbReference type="KEGG" id="cput:CONPUDRAFT_169357"/>
<dbReference type="SMART" id="SM01026">
    <property type="entry name" value="Beach"/>
    <property type="match status" value="1"/>
</dbReference>
<organism evidence="6 7">
    <name type="scientific">Coniophora puteana (strain RWD-64-598)</name>
    <name type="common">Brown rot fungus</name>
    <dbReference type="NCBI Taxonomy" id="741705"/>
    <lineage>
        <taxon>Eukaryota</taxon>
        <taxon>Fungi</taxon>
        <taxon>Dikarya</taxon>
        <taxon>Basidiomycota</taxon>
        <taxon>Agaricomycotina</taxon>
        <taxon>Agaricomycetes</taxon>
        <taxon>Agaricomycetidae</taxon>
        <taxon>Boletales</taxon>
        <taxon>Coniophorineae</taxon>
        <taxon>Coniophoraceae</taxon>
        <taxon>Coniophora</taxon>
    </lineage>
</organism>
<evidence type="ECO:0000256" key="2">
    <source>
        <dbReference type="ARBA" id="ARBA00022737"/>
    </source>
</evidence>
<dbReference type="InterPro" id="IPR015943">
    <property type="entry name" value="WD40/YVTN_repeat-like_dom_sf"/>
</dbReference>
<dbReference type="PANTHER" id="PTHR46108">
    <property type="entry name" value="BLUE CHEESE"/>
    <property type="match status" value="1"/>
</dbReference>
<feature type="region of interest" description="Disordered" evidence="3">
    <location>
        <begin position="687"/>
        <end position="716"/>
    </location>
</feature>
<dbReference type="InterPro" id="IPR056252">
    <property type="entry name" value="Alfy-like_Arm-like"/>
</dbReference>
<feature type="compositionally biased region" description="Polar residues" evidence="3">
    <location>
        <begin position="1"/>
        <end position="16"/>
    </location>
</feature>
<evidence type="ECO:0000313" key="7">
    <source>
        <dbReference type="Proteomes" id="UP000053558"/>
    </source>
</evidence>
<dbReference type="Proteomes" id="UP000053558">
    <property type="component" value="Unassembled WGS sequence"/>
</dbReference>
<dbReference type="InterPro" id="IPR051944">
    <property type="entry name" value="BEACH_domain_protein"/>
</dbReference>
<dbReference type="InterPro" id="IPR036322">
    <property type="entry name" value="WD40_repeat_dom_sf"/>
</dbReference>
<feature type="compositionally biased region" description="Gly residues" evidence="3">
    <location>
        <begin position="1973"/>
        <end position="1986"/>
    </location>
</feature>
<dbReference type="Pfam" id="PF14844">
    <property type="entry name" value="PH_BEACH"/>
    <property type="match status" value="1"/>
</dbReference>
<dbReference type="OMA" id="PHEQIEW"/>
<feature type="compositionally biased region" description="Low complexity" evidence="3">
    <location>
        <begin position="19"/>
        <end position="42"/>
    </location>
</feature>
<reference evidence="7" key="1">
    <citation type="journal article" date="2012" name="Science">
        <title>The Paleozoic origin of enzymatic lignin decomposition reconstructed from 31 fungal genomes.</title>
        <authorList>
            <person name="Floudas D."/>
            <person name="Binder M."/>
            <person name="Riley R."/>
            <person name="Barry K."/>
            <person name="Blanchette R.A."/>
            <person name="Henrissat B."/>
            <person name="Martinez A.T."/>
            <person name="Otillar R."/>
            <person name="Spatafora J.W."/>
            <person name="Yadav J.S."/>
            <person name="Aerts A."/>
            <person name="Benoit I."/>
            <person name="Boyd A."/>
            <person name="Carlson A."/>
            <person name="Copeland A."/>
            <person name="Coutinho P.M."/>
            <person name="de Vries R.P."/>
            <person name="Ferreira P."/>
            <person name="Findley K."/>
            <person name="Foster B."/>
            <person name="Gaskell J."/>
            <person name="Glotzer D."/>
            <person name="Gorecki P."/>
            <person name="Heitman J."/>
            <person name="Hesse C."/>
            <person name="Hori C."/>
            <person name="Igarashi K."/>
            <person name="Jurgens J.A."/>
            <person name="Kallen N."/>
            <person name="Kersten P."/>
            <person name="Kohler A."/>
            <person name="Kuees U."/>
            <person name="Kumar T.K.A."/>
            <person name="Kuo A."/>
            <person name="LaButti K."/>
            <person name="Larrondo L.F."/>
            <person name="Lindquist E."/>
            <person name="Ling A."/>
            <person name="Lombard V."/>
            <person name="Lucas S."/>
            <person name="Lundell T."/>
            <person name="Martin R."/>
            <person name="McLaughlin D.J."/>
            <person name="Morgenstern I."/>
            <person name="Morin E."/>
            <person name="Murat C."/>
            <person name="Nagy L.G."/>
            <person name="Nolan M."/>
            <person name="Ohm R.A."/>
            <person name="Patyshakuliyeva A."/>
            <person name="Rokas A."/>
            <person name="Ruiz-Duenas F.J."/>
            <person name="Sabat G."/>
            <person name="Salamov A."/>
            <person name="Samejima M."/>
            <person name="Schmutz J."/>
            <person name="Slot J.C."/>
            <person name="St John F."/>
            <person name="Stenlid J."/>
            <person name="Sun H."/>
            <person name="Sun S."/>
            <person name="Syed K."/>
            <person name="Tsang A."/>
            <person name="Wiebenga A."/>
            <person name="Young D."/>
            <person name="Pisabarro A."/>
            <person name="Eastwood D.C."/>
            <person name="Martin F."/>
            <person name="Cullen D."/>
            <person name="Grigoriev I.V."/>
            <person name="Hibbett D.S."/>
        </authorList>
    </citation>
    <scope>NUCLEOTIDE SEQUENCE [LARGE SCALE GENOMIC DNA]</scope>
    <source>
        <strain evidence="7">RWD-64-598 SS2</strain>
    </source>
</reference>
<dbReference type="Gene3D" id="1.10.1540.10">
    <property type="entry name" value="BEACH domain"/>
    <property type="match status" value="1"/>
</dbReference>
<dbReference type="Gene3D" id="2.60.120.200">
    <property type="match status" value="1"/>
</dbReference>
<dbReference type="PANTHER" id="PTHR46108:SF4">
    <property type="entry name" value="BLUE CHEESE"/>
    <property type="match status" value="1"/>
</dbReference>
<feature type="domain" description="BEACH-type PH" evidence="5">
    <location>
        <begin position="1386"/>
        <end position="1508"/>
    </location>
</feature>
<dbReference type="GeneID" id="19206200"/>
<dbReference type="SUPFAM" id="SSF81837">
    <property type="entry name" value="BEACH domain"/>
    <property type="match status" value="1"/>
</dbReference>
<feature type="region of interest" description="Disordered" evidence="3">
    <location>
        <begin position="1318"/>
        <end position="1375"/>
    </location>
</feature>
<accession>A0A5M3M8I2</accession>
<dbReference type="SUPFAM" id="SSF50729">
    <property type="entry name" value="PH domain-like"/>
    <property type="match status" value="1"/>
</dbReference>
<dbReference type="CDD" id="cd06071">
    <property type="entry name" value="Beach"/>
    <property type="match status" value="1"/>
</dbReference>
<sequence>MLRSLLTASTSTAQPGSPNPNNSPSLSRANSNSSAYAESNLSRPASAQASRDVQTMQEVMHADVDELKFSMEVDQRIEILTRIRDTLRVQAKTADSFRAFDGFLTLVHVLSTLPAIASVSISKSDPGSDSGAAVRACMRAAFEVAGEALWENGANRQFFEQSVGYASLGAALDPLVADAHTCADVLGLLLTVACRDFALVDFFIALPPSLSIDDLEAHFDRYAPRLSSARIVLPGFLGVLWSFLRPRMESTNEDAGSLRYLTYRMLDSVTAASHANACAVTRFEPDMPSYFLAAFRRKLHESRADSAVALSSPVDVSEDKPKDKDKDRDMERRALQRLVRRTFELGATTEDARALLESIVRADSESTNPSLDGDMLDAARAVSRARWPAHVLLGRGAAICTREGEIGQGQGRARGLPATGFSVMLWANIDALPPSTPPGRTSKLFRVRTASGPVFELSVDAGGGLGLRSSTHPAHKALNSNANGRAVVGRGRWTHVAVVHYPSRASCPSVRVFIDGVLADSVQWAYPKGAVRAEGVVYELGDASSSPSGGGGGGGGMSWSIASAYLFSHPLPDDIIRFAHHLGPRYTGTFQDGALARFLTYDASTALGMHLLGGPSASSPSSSSISASVSASSTIAGAAAGSGGGGGMSGSVALGDSSAALRQVLKDGVPFGEDSIVWRFVPADLETSPSLSDSGELDRDGGRRHPEDQGTSTSRMRLRAQFESSGSGEVVVMRCEAMDAAVWKLGGAGVLVRLVVLAQTAHELSRAVGVLVDCVRNCWKNSEDMERLNGYDVLAATLRSKADLINMTTFEMLFEFMGLNFRSPDQSTIINAAAYRAIALDFSLWSRARPEIARVHLEHLTFLLRASRFRRFNARVRLVRLGALWKLLFALQAGWYGGSGEEGAGEAADEGNGNQSGGERMNMMPYVVGALAALVQAPVGPEDTVKPVVSYLAATLDPRSEMRSTGSPAVLEDLVSTLRIPAYYARFAEALPLPRVCLLLLGEHPMPVVAMQVLNMVGLGYANSSSFHRRFELASGWTILRSVLPGCWEEGVQAAAFDLLLGVTGGGAEAHSDGQGHRHRGGHGVKGAARQEEKVVACPQIAGVMLAVLHRGLFEMRSVGQGCDAGPSQENTASLIDALTALFGESTSFRQLFRMQSITQILVDCLRIHVEPGAEFSQRVDEATWSKFTGFCALVGAEKAVHGSQRNEIQALLGDDSPQKRYALQNQVHAGMYTTLSLVREGAVSQAFSRLAEWRALVVLTERKRNRKTVLDMREHQKQVVMYTEQIMSSVTDRSLWKDLRTERVWRLDETEGPFRIRKKVEPFHPPSNGNSTAGNSLDGIPPTESAPSVQVERREASAAAEEEGEGNLAEEVHEDKLRKVRHELEPGDIIEAVSTVARISGVDAFPGLLIIGQTHLYVLDGLVEQDDGEVIDAADAPKSLFFVAGSKLEARVPQKAQRWILHKLTAFAERTFLFRDVGLELFFQDHRSLLVVFPTKLKRLDVNNRLTTVMSRLGTTQHIGLGSALDRTALLGLVAGKSRAEMNMRAKELAHAQRQWQNREISNFAYLSILNQLSGRTPSDATQYPVFPWVLKDYTSESLDLSSPESYRDLTKPMGALTEDRRAAAEARYTSLESVGEPPFHYGTHFSSSMTVCHFLIRMAPYTEMFKTLQGGEWDLPDRLFGDLGKAWTSASRDVRGDVRELIPEFFTCPEFLENSSNHDFGVLQSTGERINDVKLPPWAKGDATLFIALHRQALESHHVSEHLHEWIDLIWGHKQRDVASYNVFHPLSYEGSIDIDAITDELEREATVGIIHNFGQTPRKLFTTPHPSRNLQGLLTLPFGVERGVPEDAIRYQCKGECADSIGSLVESLTFDSRNGKVVPLPQGVVCIPGRPDERVEWDEGDNDRAGALRVRVAGKVVQTLEQIYPTCAAFADAETLLVGTSEHLVRSYALSPPLHTSGDPRGSVVTGQDGASGSGSSILGGGPGSPLFAHHHHASARIGLSIRETHMLRAHEAPVTCVTASGAWGVGVSGGREGAAVVWRLGAGGASRVAGIIGGGRGVVGESTGSGGSGSGGGEAYVATIWHSESGSDEGVVGNGNSVTCVAINESNGFIASCSRRYLCLHTINARPIARLSLSPSPSMASPMASYGEITALAFHVREYSRVGILALGGRGCVRLVTWERGGCVSTADEYECVTRPDSWEFVEVATFKESSEGDAPWMKKLRTLPGSKERPARVTALSFRGETLVVGDERGTCVEWA</sequence>
<dbReference type="InterPro" id="IPR000409">
    <property type="entry name" value="BEACH_dom"/>
</dbReference>
<dbReference type="InterPro" id="IPR023362">
    <property type="entry name" value="PH-BEACH_dom"/>
</dbReference>
<dbReference type="InterPro" id="IPR013320">
    <property type="entry name" value="ConA-like_dom_sf"/>
</dbReference>
<keyword evidence="7" id="KW-1185">Reference proteome</keyword>
<gene>
    <name evidence="6" type="ORF">CONPUDRAFT_169357</name>
</gene>
<dbReference type="Pfam" id="PF02138">
    <property type="entry name" value="Beach"/>
    <property type="match status" value="1"/>
</dbReference>
<feature type="region of interest" description="Disordered" evidence="3">
    <location>
        <begin position="1955"/>
        <end position="1986"/>
    </location>
</feature>
<evidence type="ECO:0000256" key="3">
    <source>
        <dbReference type="SAM" id="MobiDB-lite"/>
    </source>
</evidence>
<feature type="compositionally biased region" description="Polar residues" evidence="3">
    <location>
        <begin position="43"/>
        <end position="54"/>
    </location>
</feature>
<dbReference type="InterPro" id="IPR011993">
    <property type="entry name" value="PH-like_dom_sf"/>
</dbReference>
<protein>
    <submittedName>
        <fullName evidence="6">Beach-domain-containing protein</fullName>
    </submittedName>
</protein>
<dbReference type="EMBL" id="JH711588">
    <property type="protein sequence ID" value="EIW75538.1"/>
    <property type="molecule type" value="Genomic_DNA"/>
</dbReference>
<keyword evidence="1" id="KW-0853">WD repeat</keyword>